<feature type="domain" description="Reverse transcriptase Ty1/copia-type" evidence="1">
    <location>
        <begin position="40"/>
        <end position="129"/>
    </location>
</feature>
<evidence type="ECO:0000313" key="3">
    <source>
        <dbReference type="Proteomes" id="UP000288805"/>
    </source>
</evidence>
<dbReference type="EMBL" id="QGNW01000750">
    <property type="protein sequence ID" value="RVW63089.1"/>
    <property type="molecule type" value="Genomic_DNA"/>
</dbReference>
<evidence type="ECO:0000259" key="1">
    <source>
        <dbReference type="Pfam" id="PF07727"/>
    </source>
</evidence>
<protein>
    <submittedName>
        <fullName evidence="2">Retrovirus-related Pol polyprotein from transposon TNT 1-94</fullName>
    </submittedName>
</protein>
<sequence>MVPHPKTHNILPFLKGIITSPKSSRELNSDLPPVMCLEHPNKWVYQIKEEHDASKRYKARLVVKGFQQKKGIDYIVIFSLVVKLITIRTVLGLVAKEDLHLQQMDIKMTFFHGDLEEEIYMHQPQGFQI</sequence>
<accession>A0A438FT09</accession>
<dbReference type="Pfam" id="PF07727">
    <property type="entry name" value="RVT_2"/>
    <property type="match status" value="1"/>
</dbReference>
<dbReference type="InterPro" id="IPR013103">
    <property type="entry name" value="RVT_2"/>
</dbReference>
<proteinExistence type="predicted"/>
<organism evidence="2 3">
    <name type="scientific">Vitis vinifera</name>
    <name type="common">Grape</name>
    <dbReference type="NCBI Taxonomy" id="29760"/>
    <lineage>
        <taxon>Eukaryota</taxon>
        <taxon>Viridiplantae</taxon>
        <taxon>Streptophyta</taxon>
        <taxon>Embryophyta</taxon>
        <taxon>Tracheophyta</taxon>
        <taxon>Spermatophyta</taxon>
        <taxon>Magnoliopsida</taxon>
        <taxon>eudicotyledons</taxon>
        <taxon>Gunneridae</taxon>
        <taxon>Pentapetalae</taxon>
        <taxon>rosids</taxon>
        <taxon>Vitales</taxon>
        <taxon>Vitaceae</taxon>
        <taxon>Viteae</taxon>
        <taxon>Vitis</taxon>
    </lineage>
</organism>
<reference evidence="2 3" key="1">
    <citation type="journal article" date="2018" name="PLoS Genet.">
        <title>Population sequencing reveals clonal diversity and ancestral inbreeding in the grapevine cultivar Chardonnay.</title>
        <authorList>
            <person name="Roach M.J."/>
            <person name="Johnson D.L."/>
            <person name="Bohlmann J."/>
            <person name="van Vuuren H.J."/>
            <person name="Jones S.J."/>
            <person name="Pretorius I.S."/>
            <person name="Schmidt S.A."/>
            <person name="Borneman A.R."/>
        </authorList>
    </citation>
    <scope>NUCLEOTIDE SEQUENCE [LARGE SCALE GENOMIC DNA]</scope>
    <source>
        <strain evidence="3">cv. Chardonnay</strain>
        <tissue evidence="2">Leaf</tissue>
    </source>
</reference>
<evidence type="ECO:0000313" key="2">
    <source>
        <dbReference type="EMBL" id="RVW63089.1"/>
    </source>
</evidence>
<gene>
    <name evidence="2" type="primary">POLX_2111</name>
    <name evidence="2" type="ORF">CK203_064547</name>
</gene>
<dbReference type="AlphaFoldDB" id="A0A438FT09"/>
<comment type="caution">
    <text evidence="2">The sequence shown here is derived from an EMBL/GenBank/DDBJ whole genome shotgun (WGS) entry which is preliminary data.</text>
</comment>
<name>A0A438FT09_VITVI</name>
<dbReference type="Proteomes" id="UP000288805">
    <property type="component" value="Unassembled WGS sequence"/>
</dbReference>